<dbReference type="Proteomes" id="UP000292886">
    <property type="component" value="Chromosome"/>
</dbReference>
<dbReference type="SUPFAM" id="SSF55811">
    <property type="entry name" value="Nudix"/>
    <property type="match status" value="1"/>
</dbReference>
<gene>
    <name evidence="4" type="ORF">EQG49_03075</name>
</gene>
<dbReference type="EMBL" id="CP037940">
    <property type="protein sequence ID" value="QBO35508.1"/>
    <property type="molecule type" value="Genomic_DNA"/>
</dbReference>
<dbReference type="GO" id="GO:0016787">
    <property type="term" value="F:hydrolase activity"/>
    <property type="evidence" value="ECO:0007669"/>
    <property type="project" value="UniProtKB-KW"/>
</dbReference>
<dbReference type="CDD" id="cd04677">
    <property type="entry name" value="NUDIX_Hydrolase"/>
    <property type="match status" value="1"/>
</dbReference>
<dbReference type="PROSITE" id="PS51462">
    <property type="entry name" value="NUDIX"/>
    <property type="match status" value="1"/>
</dbReference>
<sequence>MAEYIHELRAKVGNMPVILPVAGGALRDQEGRILLQRREEGFKWGFPGGNMEYGESAENTAIREYQEETGLNVRIKHLIGVFTDYYVTYENGDQAQTPAFFFEMEYISGELKPSSHETVDLAWFSPDDLPEIYNQQHAQMLQSVLNNEYGTYL</sequence>
<dbReference type="RefSeq" id="WP_133362587.1">
    <property type="nucleotide sequence ID" value="NZ_CP037940.1"/>
</dbReference>
<dbReference type="InterPro" id="IPR015797">
    <property type="entry name" value="NUDIX_hydrolase-like_dom_sf"/>
</dbReference>
<dbReference type="KEGG" id="wei:EQG49_03075"/>
<dbReference type="InterPro" id="IPR000086">
    <property type="entry name" value="NUDIX_hydrolase_dom"/>
</dbReference>
<evidence type="ECO:0000256" key="2">
    <source>
        <dbReference type="ARBA" id="ARBA00022801"/>
    </source>
</evidence>
<comment type="cofactor">
    <cofactor evidence="1">
        <name>Mg(2+)</name>
        <dbReference type="ChEBI" id="CHEBI:18420"/>
    </cofactor>
</comment>
<proteinExistence type="predicted"/>
<evidence type="ECO:0000313" key="4">
    <source>
        <dbReference type="EMBL" id="QBO35508.1"/>
    </source>
</evidence>
<dbReference type="Gene3D" id="3.90.79.10">
    <property type="entry name" value="Nucleoside Triphosphate Pyrophosphohydrolase"/>
    <property type="match status" value="1"/>
</dbReference>
<dbReference type="PANTHER" id="PTHR43046:SF2">
    <property type="entry name" value="8-OXO-DGTP DIPHOSPHATASE-RELATED"/>
    <property type="match status" value="1"/>
</dbReference>
<feature type="domain" description="Nudix hydrolase" evidence="3">
    <location>
        <begin position="16"/>
        <end position="146"/>
    </location>
</feature>
<keyword evidence="2" id="KW-0378">Hydrolase</keyword>
<dbReference type="OrthoDB" id="9787476at2"/>
<evidence type="ECO:0000259" key="3">
    <source>
        <dbReference type="PROSITE" id="PS51462"/>
    </source>
</evidence>
<dbReference type="PANTHER" id="PTHR43046">
    <property type="entry name" value="GDP-MANNOSE MANNOSYL HYDROLASE"/>
    <property type="match status" value="1"/>
</dbReference>
<protein>
    <submittedName>
        <fullName evidence="4">NUDIX domain-containing protein</fullName>
    </submittedName>
</protein>
<dbReference type="PRINTS" id="PR00502">
    <property type="entry name" value="NUDIXFAMILY"/>
</dbReference>
<organism evidence="4 5">
    <name type="scientific">Periweissella cryptocerci</name>
    <dbReference type="NCBI Taxonomy" id="2506420"/>
    <lineage>
        <taxon>Bacteria</taxon>
        <taxon>Bacillati</taxon>
        <taxon>Bacillota</taxon>
        <taxon>Bacilli</taxon>
        <taxon>Lactobacillales</taxon>
        <taxon>Lactobacillaceae</taxon>
        <taxon>Periweissella</taxon>
    </lineage>
</organism>
<dbReference type="Pfam" id="PF00293">
    <property type="entry name" value="NUDIX"/>
    <property type="match status" value="1"/>
</dbReference>
<reference evidence="5" key="1">
    <citation type="submission" date="2019-03" db="EMBL/GenBank/DDBJ databases">
        <title>Weissella sp. 26KH-42 Genome sequencing.</title>
        <authorList>
            <person name="Heo J."/>
            <person name="Kim S.-J."/>
            <person name="Kim J.-S."/>
            <person name="Hong S.-B."/>
            <person name="Kwon S.-W."/>
        </authorList>
    </citation>
    <scope>NUCLEOTIDE SEQUENCE [LARGE SCALE GENOMIC DNA]</scope>
    <source>
        <strain evidence="5">26KH-42</strain>
    </source>
</reference>
<keyword evidence="5" id="KW-1185">Reference proteome</keyword>
<evidence type="ECO:0000256" key="1">
    <source>
        <dbReference type="ARBA" id="ARBA00001946"/>
    </source>
</evidence>
<accession>A0A4P6YS50</accession>
<dbReference type="InterPro" id="IPR020476">
    <property type="entry name" value="Nudix_hydrolase"/>
</dbReference>
<name>A0A4P6YS50_9LACO</name>
<dbReference type="AlphaFoldDB" id="A0A4P6YS50"/>
<evidence type="ECO:0000313" key="5">
    <source>
        <dbReference type="Proteomes" id="UP000292886"/>
    </source>
</evidence>